<name>F3GRP2_PSESJ</name>
<dbReference type="Proteomes" id="UP000004986">
    <property type="component" value="Unassembled WGS sequence"/>
</dbReference>
<accession>F3GRP2</accession>
<feature type="non-terminal residue" evidence="1">
    <location>
        <position position="1"/>
    </location>
</feature>
<dbReference type="EMBL" id="AEAI01004664">
    <property type="protein sequence ID" value="EGH49745.1"/>
    <property type="molecule type" value="Genomic_DNA"/>
</dbReference>
<proteinExistence type="predicted"/>
<evidence type="ECO:0000313" key="1">
    <source>
        <dbReference type="EMBL" id="EGH49745.1"/>
    </source>
</evidence>
<protein>
    <submittedName>
        <fullName evidence="1">FAD dependent oxidoreductase</fullName>
    </submittedName>
</protein>
<dbReference type="AlphaFoldDB" id="F3GRP2"/>
<feature type="non-terminal residue" evidence="1">
    <location>
        <position position="38"/>
    </location>
</feature>
<keyword evidence="2" id="KW-1185">Reference proteome</keyword>
<comment type="caution">
    <text evidence="1">The sequence shown here is derived from an EMBL/GenBank/DDBJ whole genome shotgun (WGS) entry which is preliminary data.</text>
</comment>
<reference evidence="1 2" key="1">
    <citation type="journal article" date="2011" name="PLoS Pathog.">
        <title>Dynamic evolution of pathogenicity revealed by sequencing and comparative genomics of 19 Pseudomonas syringae isolates.</title>
        <authorList>
            <person name="Baltrus D.A."/>
            <person name="Nishimura M.T."/>
            <person name="Romanchuk A."/>
            <person name="Chang J.H."/>
            <person name="Mukhtar M.S."/>
            <person name="Cherkis K."/>
            <person name="Roach J."/>
            <person name="Grant S.R."/>
            <person name="Jones C.D."/>
            <person name="Dangl J.L."/>
        </authorList>
    </citation>
    <scope>NUCLEOTIDE SEQUENCE [LARGE SCALE GENOMIC DNA]</scope>
    <source>
        <strain evidence="1 2">1704B</strain>
    </source>
</reference>
<gene>
    <name evidence="1" type="ORF">PSYPI_48063</name>
</gene>
<sequence length="38" mass="3954">PDSGHAEDACKRVAQLCALAGKPHVLDVLPGFDSYSAD</sequence>
<evidence type="ECO:0000313" key="2">
    <source>
        <dbReference type="Proteomes" id="UP000004986"/>
    </source>
</evidence>
<organism evidence="1 2">
    <name type="scientific">Pseudomonas syringae pv. pisi str. 1704B</name>
    <dbReference type="NCBI Taxonomy" id="629263"/>
    <lineage>
        <taxon>Bacteria</taxon>
        <taxon>Pseudomonadati</taxon>
        <taxon>Pseudomonadota</taxon>
        <taxon>Gammaproteobacteria</taxon>
        <taxon>Pseudomonadales</taxon>
        <taxon>Pseudomonadaceae</taxon>
        <taxon>Pseudomonas</taxon>
        <taxon>Pseudomonas syringae</taxon>
    </lineage>
</organism>